<dbReference type="Proteomes" id="UP000481043">
    <property type="component" value="Unassembled WGS sequence"/>
</dbReference>
<dbReference type="RefSeq" id="WP_163180047.1">
    <property type="nucleotide sequence ID" value="NZ_JAAIWM010000004.1"/>
</dbReference>
<dbReference type="Pfam" id="PF05239">
    <property type="entry name" value="PRC"/>
    <property type="match status" value="1"/>
</dbReference>
<evidence type="ECO:0000313" key="3">
    <source>
        <dbReference type="Proteomes" id="UP000481043"/>
    </source>
</evidence>
<evidence type="ECO:0000313" key="2">
    <source>
        <dbReference type="EMBL" id="NEY72586.1"/>
    </source>
</evidence>
<comment type="caution">
    <text evidence="2">The sequence shown here is derived from an EMBL/GenBank/DDBJ whole genome shotgun (WGS) entry which is preliminary data.</text>
</comment>
<dbReference type="GO" id="GO:0030077">
    <property type="term" value="C:plasma membrane light-harvesting complex"/>
    <property type="evidence" value="ECO:0007669"/>
    <property type="project" value="InterPro"/>
</dbReference>
<keyword evidence="3" id="KW-1185">Reference proteome</keyword>
<reference evidence="2 3" key="1">
    <citation type="submission" date="2020-02" db="EMBL/GenBank/DDBJ databases">
        <title>Bacillus aquiflavi sp. nov., isolated from yellow water of strong flavor Chinese baijiu in Yibin region of China.</title>
        <authorList>
            <person name="Xie J."/>
        </authorList>
    </citation>
    <scope>NUCLEOTIDE SEQUENCE [LARGE SCALE GENOMIC DNA]</scope>
    <source>
        <strain evidence="2 3">SA4</strain>
    </source>
</reference>
<dbReference type="InterPro" id="IPR027275">
    <property type="entry name" value="PRC-brl_dom"/>
</dbReference>
<dbReference type="AlphaFoldDB" id="A0A6M0Q8A0"/>
<dbReference type="GO" id="GO:0019684">
    <property type="term" value="P:photosynthesis, light reaction"/>
    <property type="evidence" value="ECO:0007669"/>
    <property type="project" value="InterPro"/>
</dbReference>
<gene>
    <name evidence="2" type="ORF">G4D63_12685</name>
</gene>
<evidence type="ECO:0000259" key="1">
    <source>
        <dbReference type="Pfam" id="PF05239"/>
    </source>
</evidence>
<organism evidence="2 3">
    <name type="scientific">Bacillus mesophilus</name>
    <dbReference type="NCBI Taxonomy" id="1808955"/>
    <lineage>
        <taxon>Bacteria</taxon>
        <taxon>Bacillati</taxon>
        <taxon>Bacillota</taxon>
        <taxon>Bacilli</taxon>
        <taxon>Bacillales</taxon>
        <taxon>Bacillaceae</taxon>
        <taxon>Bacillus</taxon>
    </lineage>
</organism>
<feature type="domain" description="PRC-barrel" evidence="1">
    <location>
        <begin position="161"/>
        <end position="219"/>
    </location>
</feature>
<dbReference type="Gene3D" id="3.90.50.10">
    <property type="entry name" value="Photosynthetic Reaction Center, subunit H, domain 2"/>
    <property type="match status" value="2"/>
</dbReference>
<accession>A0A6M0Q8A0</accession>
<dbReference type="InterPro" id="IPR011033">
    <property type="entry name" value="PRC_barrel-like_sf"/>
</dbReference>
<dbReference type="InterPro" id="IPR014747">
    <property type="entry name" value="Bac_photo_RC_H_C"/>
</dbReference>
<name>A0A6M0Q8A0_9BACI</name>
<dbReference type="EMBL" id="JAAIWM010000004">
    <property type="protein sequence ID" value="NEY72586.1"/>
    <property type="molecule type" value="Genomic_DNA"/>
</dbReference>
<dbReference type="SUPFAM" id="SSF50346">
    <property type="entry name" value="PRC-barrel domain"/>
    <property type="match status" value="2"/>
</dbReference>
<protein>
    <submittedName>
        <fullName evidence="2">PRC-barrel domain containing protein</fullName>
    </submittedName>
</protein>
<sequence>MYHEAKELKKYDIQATDGEIGTVHDFFFDDQQWTTRYLVVDTLKWLPGKKVLVSPMSIDKVDDLEGEVNVALPKDKIKDSPDVDSDQPISKQKEIEFGTYYGYPPYHGAGTGVWGRFWFPAELLVNHDKHLGNSNVSDEAGNSNLRSIKEVTGYTIHALDGDIGHVEDFIIDDKTWKIMYMIVDTKNWWPGKKVLVSPDWILDVNWGEKTVHVDLKKENIQEGPEYVNNSEISRDYEGRLYERHNKAKFWIAN</sequence>
<proteinExistence type="predicted"/>